<name>A0A7R9BYT4_9CRUS</name>
<feature type="transmembrane region" description="Helical" evidence="6">
    <location>
        <begin position="181"/>
        <end position="203"/>
    </location>
</feature>
<reference evidence="8" key="1">
    <citation type="submission" date="2020-11" db="EMBL/GenBank/DDBJ databases">
        <authorList>
            <person name="Tran Van P."/>
        </authorList>
    </citation>
    <scope>NUCLEOTIDE SEQUENCE</scope>
</reference>
<evidence type="ECO:0000313" key="8">
    <source>
        <dbReference type="EMBL" id="CAD7283010.1"/>
    </source>
</evidence>
<feature type="transmembrane region" description="Helical" evidence="6">
    <location>
        <begin position="30"/>
        <end position="55"/>
    </location>
</feature>
<comment type="subcellular location">
    <subcellularLocation>
        <location evidence="1">Endomembrane system</location>
        <topology evidence="1">Multi-pass membrane protein</topology>
    </subcellularLocation>
</comment>
<dbReference type="Pfam" id="PF10277">
    <property type="entry name" value="Frag1"/>
    <property type="match status" value="1"/>
</dbReference>
<dbReference type="EMBL" id="OA886707">
    <property type="protein sequence ID" value="CAD7283010.1"/>
    <property type="molecule type" value="Genomic_DNA"/>
</dbReference>
<dbReference type="AlphaFoldDB" id="A0A7R9BYT4"/>
<keyword evidence="4 6" id="KW-1133">Transmembrane helix</keyword>
<feature type="transmembrane region" description="Helical" evidence="6">
    <location>
        <begin position="114"/>
        <end position="135"/>
    </location>
</feature>
<evidence type="ECO:0000256" key="1">
    <source>
        <dbReference type="ARBA" id="ARBA00004127"/>
    </source>
</evidence>
<evidence type="ECO:0000256" key="5">
    <source>
        <dbReference type="ARBA" id="ARBA00023136"/>
    </source>
</evidence>
<evidence type="ECO:0000256" key="6">
    <source>
        <dbReference type="SAM" id="Phobius"/>
    </source>
</evidence>
<feature type="transmembrane region" description="Helical" evidence="6">
    <location>
        <begin position="75"/>
        <end position="93"/>
    </location>
</feature>
<dbReference type="GO" id="GO:0012505">
    <property type="term" value="C:endomembrane system"/>
    <property type="evidence" value="ECO:0007669"/>
    <property type="project" value="UniProtKB-SubCell"/>
</dbReference>
<accession>A0A7R9BYT4</accession>
<evidence type="ECO:0000313" key="9">
    <source>
        <dbReference type="Proteomes" id="UP000678499"/>
    </source>
</evidence>
<feature type="domain" description="CWH43-like N-terminal" evidence="7">
    <location>
        <begin position="29"/>
        <end position="252"/>
    </location>
</feature>
<dbReference type="EMBL" id="CAJPEX010004670">
    <property type="protein sequence ID" value="CAG0923162.1"/>
    <property type="molecule type" value="Genomic_DNA"/>
</dbReference>
<feature type="transmembrane region" description="Helical" evidence="6">
    <location>
        <begin position="223"/>
        <end position="247"/>
    </location>
</feature>
<feature type="transmembrane region" description="Helical" evidence="6">
    <location>
        <begin position="141"/>
        <end position="161"/>
    </location>
</feature>
<proteinExistence type="inferred from homology"/>
<protein>
    <recommendedName>
        <fullName evidence="7">CWH43-like N-terminal domain-containing protein</fullName>
    </recommendedName>
</protein>
<dbReference type="PANTHER" id="PTHR21324">
    <property type="entry name" value="FASTING-INDUCIBLE INTEGRAL MEMBRANE PROTEIN TM6P1-RELATED"/>
    <property type="match status" value="1"/>
</dbReference>
<keyword evidence="5 6" id="KW-0472">Membrane</keyword>
<comment type="similarity">
    <text evidence="2">Belongs to the DRAM/TMEM150 family.</text>
</comment>
<dbReference type="InterPro" id="IPR019402">
    <property type="entry name" value="CWH43_N"/>
</dbReference>
<evidence type="ECO:0000259" key="7">
    <source>
        <dbReference type="Pfam" id="PF10277"/>
    </source>
</evidence>
<organism evidence="8">
    <name type="scientific">Notodromas monacha</name>
    <dbReference type="NCBI Taxonomy" id="399045"/>
    <lineage>
        <taxon>Eukaryota</taxon>
        <taxon>Metazoa</taxon>
        <taxon>Ecdysozoa</taxon>
        <taxon>Arthropoda</taxon>
        <taxon>Crustacea</taxon>
        <taxon>Oligostraca</taxon>
        <taxon>Ostracoda</taxon>
        <taxon>Podocopa</taxon>
        <taxon>Podocopida</taxon>
        <taxon>Cypridocopina</taxon>
        <taxon>Cypridoidea</taxon>
        <taxon>Cyprididae</taxon>
        <taxon>Notodromas</taxon>
    </lineage>
</organism>
<sequence>MEQIELKELGVVRDFPDVVAWVMTGSRLHYVPLTAVILFPVTIFLTYTIAVALGHAEAGFPYISDTGTMPPESCIFGQLMSISVALLGLTFYIRFQQIRDFCNHFPHVPKVRKLNNVSFPLGLVATFGMSMVANFQETSVLAGHYTGAVMAFGCGTAYFWFQAIVSYELAPHLNSIRKAHYRIALAIICTVCFIIACGCGLLARKYYHGHDPLKWYPSDGGWGLHVTSTGAEWVMALCFDIFVASFVSEFKRLLARPPEFLLDVEHLGIGRSLSFDPVINA</sequence>
<dbReference type="Proteomes" id="UP000678499">
    <property type="component" value="Unassembled WGS sequence"/>
</dbReference>
<dbReference type="OrthoDB" id="191706at2759"/>
<gene>
    <name evidence="8" type="ORF">NMOB1V02_LOCUS10628</name>
</gene>
<keyword evidence="3 6" id="KW-0812">Transmembrane</keyword>
<dbReference type="PANTHER" id="PTHR21324:SF2">
    <property type="entry name" value="EG:22E5.9 PROTEIN"/>
    <property type="match status" value="1"/>
</dbReference>
<evidence type="ECO:0000256" key="4">
    <source>
        <dbReference type="ARBA" id="ARBA00022989"/>
    </source>
</evidence>
<dbReference type="InterPro" id="IPR050911">
    <property type="entry name" value="DRAM/TMEM150_Autophagy_Mod"/>
</dbReference>
<evidence type="ECO:0000256" key="2">
    <source>
        <dbReference type="ARBA" id="ARBA00006565"/>
    </source>
</evidence>
<keyword evidence="9" id="KW-1185">Reference proteome</keyword>
<evidence type="ECO:0000256" key="3">
    <source>
        <dbReference type="ARBA" id="ARBA00022692"/>
    </source>
</evidence>